<keyword evidence="2" id="KW-0732">Signal</keyword>
<organism evidence="4 5">
    <name type="scientific">Tissierella pigra</name>
    <dbReference type="NCBI Taxonomy" id="2607614"/>
    <lineage>
        <taxon>Bacteria</taxon>
        <taxon>Bacillati</taxon>
        <taxon>Bacillota</taxon>
        <taxon>Tissierellia</taxon>
        <taxon>Tissierellales</taxon>
        <taxon>Tissierellaceae</taxon>
        <taxon>Tissierella</taxon>
    </lineage>
</organism>
<dbReference type="InterPro" id="IPR050902">
    <property type="entry name" value="ABC_Transporter_SBP"/>
</dbReference>
<sequence>MKNKKILSLLLVFILMATILTACKTKENNEPIVQTEGDSQPLEINEDIKEEYGITITDKTVSFVDGRGEEVTLNKNPEKVVVIYNYYLDIWMKNGGKVIGKLEDSVGQEIISGTDDAEIVGALGSISLEKILSLSPDLVVLISTQKSQIELVPSFEENNIPFIAMEYYVKEDYFKLARLFSALNEREDLYEENVLKVKNEIDSIIEKSPKDKENKVLIMMASAKSVTARGSDSTVGEMLKDLNTINIADTSNDMLSDKNFSIEKILEEDPDFIFVQTTGNDMDKVMERIKEDVESNPAWASLSAVKNDRYVILPKDLYMFKPNHRYAEAYEGLAKILYPEVFK</sequence>
<dbReference type="PROSITE" id="PS51257">
    <property type="entry name" value="PROKAR_LIPOPROTEIN"/>
    <property type="match status" value="1"/>
</dbReference>
<proteinExistence type="inferred from homology"/>
<dbReference type="RefSeq" id="WP_154439101.1">
    <property type="nucleotide sequence ID" value="NZ_VUNQ01000006.1"/>
</dbReference>
<gene>
    <name evidence="4" type="ORF">FYJ83_04225</name>
</gene>
<dbReference type="Proteomes" id="UP000469523">
    <property type="component" value="Unassembled WGS sequence"/>
</dbReference>
<dbReference type="PANTHER" id="PTHR30535">
    <property type="entry name" value="VITAMIN B12-BINDING PROTEIN"/>
    <property type="match status" value="1"/>
</dbReference>
<evidence type="ECO:0000256" key="2">
    <source>
        <dbReference type="SAM" id="SignalP"/>
    </source>
</evidence>
<dbReference type="AlphaFoldDB" id="A0A6N7XVV8"/>
<feature type="chain" id="PRO_5038535008" evidence="2">
    <location>
        <begin position="23"/>
        <end position="343"/>
    </location>
</feature>
<comment type="similarity">
    <text evidence="1">Belongs to the bacterial solute-binding protein 8 family.</text>
</comment>
<feature type="signal peptide" evidence="2">
    <location>
        <begin position="1"/>
        <end position="22"/>
    </location>
</feature>
<keyword evidence="5" id="KW-1185">Reference proteome</keyword>
<reference evidence="4 5" key="1">
    <citation type="submission" date="2019-09" db="EMBL/GenBank/DDBJ databases">
        <title>In-depth cultivation of the pig gut microbiome towards novel bacterial diversity and tailored functional studies.</title>
        <authorList>
            <person name="Wylensek D."/>
            <person name="Hitch T.C.A."/>
            <person name="Clavel T."/>
        </authorList>
    </citation>
    <scope>NUCLEOTIDE SEQUENCE [LARGE SCALE GENOMIC DNA]</scope>
    <source>
        <strain evidence="4 5">WCA3-693-APC-4?</strain>
    </source>
</reference>
<dbReference type="SUPFAM" id="SSF53807">
    <property type="entry name" value="Helical backbone' metal receptor"/>
    <property type="match status" value="1"/>
</dbReference>
<dbReference type="GO" id="GO:0071281">
    <property type="term" value="P:cellular response to iron ion"/>
    <property type="evidence" value="ECO:0007669"/>
    <property type="project" value="TreeGrafter"/>
</dbReference>
<comment type="caution">
    <text evidence="4">The sequence shown here is derived from an EMBL/GenBank/DDBJ whole genome shotgun (WGS) entry which is preliminary data.</text>
</comment>
<dbReference type="EMBL" id="VUNQ01000006">
    <property type="protein sequence ID" value="MSU00674.1"/>
    <property type="molecule type" value="Genomic_DNA"/>
</dbReference>
<name>A0A6N7XVV8_9FIRM</name>
<evidence type="ECO:0000256" key="1">
    <source>
        <dbReference type="ARBA" id="ARBA00008814"/>
    </source>
</evidence>
<dbReference type="InterPro" id="IPR002491">
    <property type="entry name" value="ABC_transptr_periplasmic_BD"/>
</dbReference>
<accession>A0A6N7XVV8</accession>
<evidence type="ECO:0000259" key="3">
    <source>
        <dbReference type="PROSITE" id="PS50983"/>
    </source>
</evidence>
<protein>
    <submittedName>
        <fullName evidence="4">ABC transporter substrate-binding protein</fullName>
    </submittedName>
</protein>
<dbReference type="PROSITE" id="PS50983">
    <property type="entry name" value="FE_B12_PBP"/>
    <property type="match status" value="1"/>
</dbReference>
<feature type="domain" description="Fe/B12 periplasmic-binding" evidence="3">
    <location>
        <begin position="79"/>
        <end position="341"/>
    </location>
</feature>
<evidence type="ECO:0000313" key="5">
    <source>
        <dbReference type="Proteomes" id="UP000469523"/>
    </source>
</evidence>
<evidence type="ECO:0000313" key="4">
    <source>
        <dbReference type="EMBL" id="MSU00674.1"/>
    </source>
</evidence>
<dbReference type="PANTHER" id="PTHR30535:SF34">
    <property type="entry name" value="MOLYBDATE-BINDING PROTEIN MOLA"/>
    <property type="match status" value="1"/>
</dbReference>
<dbReference type="Gene3D" id="3.40.50.1980">
    <property type="entry name" value="Nitrogenase molybdenum iron protein domain"/>
    <property type="match status" value="2"/>
</dbReference>
<dbReference type="Pfam" id="PF01497">
    <property type="entry name" value="Peripla_BP_2"/>
    <property type="match status" value="1"/>
</dbReference>